<proteinExistence type="predicted"/>
<comment type="caution">
    <text evidence="1">The sequence shown here is derived from an EMBL/GenBank/DDBJ whole genome shotgun (WGS) entry which is preliminary data.</text>
</comment>
<organism evidence="1 2">
    <name type="scientific">Malus baccata</name>
    <name type="common">Siberian crab apple</name>
    <name type="synonym">Pyrus baccata</name>
    <dbReference type="NCBI Taxonomy" id="106549"/>
    <lineage>
        <taxon>Eukaryota</taxon>
        <taxon>Viridiplantae</taxon>
        <taxon>Streptophyta</taxon>
        <taxon>Embryophyta</taxon>
        <taxon>Tracheophyta</taxon>
        <taxon>Spermatophyta</taxon>
        <taxon>Magnoliopsida</taxon>
        <taxon>eudicotyledons</taxon>
        <taxon>Gunneridae</taxon>
        <taxon>Pentapetalae</taxon>
        <taxon>rosids</taxon>
        <taxon>fabids</taxon>
        <taxon>Rosales</taxon>
        <taxon>Rosaceae</taxon>
        <taxon>Amygdaloideae</taxon>
        <taxon>Maleae</taxon>
        <taxon>Malus</taxon>
    </lineage>
</organism>
<dbReference type="AlphaFoldDB" id="A0A540N9U9"/>
<dbReference type="Proteomes" id="UP000315295">
    <property type="component" value="Unassembled WGS sequence"/>
</dbReference>
<accession>A0A540N9U9</accession>
<evidence type="ECO:0000313" key="2">
    <source>
        <dbReference type="Proteomes" id="UP000315295"/>
    </source>
</evidence>
<reference evidence="1 2" key="1">
    <citation type="journal article" date="2019" name="G3 (Bethesda)">
        <title>Sequencing of a Wild Apple (Malus baccata) Genome Unravels the Differences Between Cultivated and Wild Apple Species Regarding Disease Resistance and Cold Tolerance.</title>
        <authorList>
            <person name="Chen X."/>
        </authorList>
    </citation>
    <scope>NUCLEOTIDE SEQUENCE [LARGE SCALE GENOMIC DNA]</scope>
    <source>
        <strain evidence="2">cv. Shandingzi</strain>
        <tissue evidence="1">Leaves</tissue>
    </source>
</reference>
<sequence length="66" mass="8005">MEHLDEDDGNQKTTRMAVSSKFVKPSRIDVKLESFSSWVLRLHWRWRRTLPKTIQRRRLRSRVVAL</sequence>
<keyword evidence="2" id="KW-1185">Reference proteome</keyword>
<name>A0A540N9U9_MALBA</name>
<evidence type="ECO:0000313" key="1">
    <source>
        <dbReference type="EMBL" id="TQE07817.1"/>
    </source>
</evidence>
<gene>
    <name evidence="1" type="ORF">C1H46_006576</name>
</gene>
<protein>
    <submittedName>
        <fullName evidence="1">Uncharacterized protein</fullName>
    </submittedName>
</protein>
<dbReference type="EMBL" id="VIEB01000080">
    <property type="protein sequence ID" value="TQE07817.1"/>
    <property type="molecule type" value="Genomic_DNA"/>
</dbReference>